<dbReference type="EMBL" id="JBHTKH010000006">
    <property type="protein sequence ID" value="MFD1054751.1"/>
    <property type="molecule type" value="Genomic_DNA"/>
</dbReference>
<protein>
    <submittedName>
        <fullName evidence="4">NUDIX domain-containing protein</fullName>
    </submittedName>
</protein>
<proteinExistence type="predicted"/>
<evidence type="ECO:0000256" key="2">
    <source>
        <dbReference type="SAM" id="MobiDB-lite"/>
    </source>
</evidence>
<name>A0ABW3MW28_9MICO</name>
<dbReference type="Proteomes" id="UP001597046">
    <property type="component" value="Unassembled WGS sequence"/>
</dbReference>
<feature type="domain" description="Nudix hydrolase" evidence="3">
    <location>
        <begin position="55"/>
        <end position="194"/>
    </location>
</feature>
<dbReference type="CDD" id="cd24158">
    <property type="entry name" value="NUDIX_ADPRase_Rv1700"/>
    <property type="match status" value="1"/>
</dbReference>
<reference evidence="5" key="1">
    <citation type="journal article" date="2019" name="Int. J. Syst. Evol. Microbiol.">
        <title>The Global Catalogue of Microorganisms (GCM) 10K type strain sequencing project: providing services to taxonomists for standard genome sequencing and annotation.</title>
        <authorList>
            <consortium name="The Broad Institute Genomics Platform"/>
            <consortium name="The Broad Institute Genome Sequencing Center for Infectious Disease"/>
            <person name="Wu L."/>
            <person name="Ma J."/>
        </authorList>
    </citation>
    <scope>NUCLEOTIDE SEQUENCE [LARGE SCALE GENOMIC DNA]</scope>
    <source>
        <strain evidence="5">CCUG 57508</strain>
    </source>
</reference>
<evidence type="ECO:0000313" key="5">
    <source>
        <dbReference type="Proteomes" id="UP001597046"/>
    </source>
</evidence>
<dbReference type="PROSITE" id="PS51462">
    <property type="entry name" value="NUDIX"/>
    <property type="match status" value="1"/>
</dbReference>
<keyword evidence="1" id="KW-0378">Hydrolase</keyword>
<comment type="caution">
    <text evidence="4">The sequence shown here is derived from an EMBL/GenBank/DDBJ whole genome shotgun (WGS) entry which is preliminary data.</text>
</comment>
<feature type="region of interest" description="Disordered" evidence="2">
    <location>
        <begin position="207"/>
        <end position="230"/>
    </location>
</feature>
<evidence type="ECO:0000259" key="3">
    <source>
        <dbReference type="PROSITE" id="PS51462"/>
    </source>
</evidence>
<dbReference type="PANTHER" id="PTHR11839:SF31">
    <property type="entry name" value="ADP-RIBOSE PYROPHOSPHATASE"/>
    <property type="match status" value="1"/>
</dbReference>
<keyword evidence="5" id="KW-1185">Reference proteome</keyword>
<dbReference type="Pfam" id="PF00293">
    <property type="entry name" value="NUDIX"/>
    <property type="match status" value="1"/>
</dbReference>
<organism evidence="4 5">
    <name type="scientific">Terrabacter terrigena</name>
    <dbReference type="NCBI Taxonomy" id="574718"/>
    <lineage>
        <taxon>Bacteria</taxon>
        <taxon>Bacillati</taxon>
        <taxon>Actinomycetota</taxon>
        <taxon>Actinomycetes</taxon>
        <taxon>Micrococcales</taxon>
        <taxon>Intrasporangiaceae</taxon>
        <taxon>Terrabacter</taxon>
    </lineage>
</organism>
<dbReference type="InterPro" id="IPR000086">
    <property type="entry name" value="NUDIX_hydrolase_dom"/>
</dbReference>
<evidence type="ECO:0000313" key="4">
    <source>
        <dbReference type="EMBL" id="MFD1054751.1"/>
    </source>
</evidence>
<gene>
    <name evidence="4" type="ORF">ACFQ2V_10585</name>
</gene>
<feature type="compositionally biased region" description="Polar residues" evidence="2">
    <location>
        <begin position="221"/>
        <end position="230"/>
    </location>
</feature>
<sequence>MSLSAPIGTGADIVEEWAAEPVLESSTPFEGIIFDVVRERVDLGAGGVVTRDFVTHPGAVAILALREVEGVDHVLLIRQYRHASGGHVWELPAGLLDVDGEPPREAAARELAEEVDLIADEWHVLADDVTSPGAFPETVRIFLARGLRDVPEAEAHQRTAEELSLRPLWVPLDDAVDAALTGRISNSATLVGLLSAGLSRTRGWSTLRPHDAPWPARDAQSAPSPSSNRP</sequence>
<dbReference type="PANTHER" id="PTHR11839">
    <property type="entry name" value="UDP/ADP-SUGAR PYROPHOSPHATASE"/>
    <property type="match status" value="1"/>
</dbReference>
<evidence type="ECO:0000256" key="1">
    <source>
        <dbReference type="ARBA" id="ARBA00022801"/>
    </source>
</evidence>
<dbReference type="SUPFAM" id="SSF55811">
    <property type="entry name" value="Nudix"/>
    <property type="match status" value="1"/>
</dbReference>
<dbReference type="RefSeq" id="WP_386052659.1">
    <property type="nucleotide sequence ID" value="NZ_JBHTKH010000006.1"/>
</dbReference>
<dbReference type="InterPro" id="IPR015797">
    <property type="entry name" value="NUDIX_hydrolase-like_dom_sf"/>
</dbReference>
<accession>A0ABW3MW28</accession>
<dbReference type="Gene3D" id="3.90.79.10">
    <property type="entry name" value="Nucleoside Triphosphate Pyrophosphohydrolase"/>
    <property type="match status" value="1"/>
</dbReference>